<feature type="compositionally biased region" description="Basic and acidic residues" evidence="3">
    <location>
        <begin position="360"/>
        <end position="371"/>
    </location>
</feature>
<feature type="coiled-coil region" evidence="2">
    <location>
        <begin position="122"/>
        <end position="180"/>
    </location>
</feature>
<dbReference type="OrthoDB" id="9806939at2"/>
<dbReference type="Gene3D" id="2.40.420.20">
    <property type="match status" value="1"/>
</dbReference>
<evidence type="ECO:0000259" key="6">
    <source>
        <dbReference type="Pfam" id="PF25973"/>
    </source>
</evidence>
<organism evidence="7 8">
    <name type="scientific">Citreimonas salinaria</name>
    <dbReference type="NCBI Taxonomy" id="321339"/>
    <lineage>
        <taxon>Bacteria</taxon>
        <taxon>Pseudomonadati</taxon>
        <taxon>Pseudomonadota</taxon>
        <taxon>Alphaproteobacteria</taxon>
        <taxon>Rhodobacterales</taxon>
        <taxon>Roseobacteraceae</taxon>
        <taxon>Citreimonas</taxon>
    </lineage>
</organism>
<name>A0A1H3J6B8_9RHOB</name>
<evidence type="ECO:0000259" key="5">
    <source>
        <dbReference type="Pfam" id="PF25954"/>
    </source>
</evidence>
<reference evidence="7 8" key="1">
    <citation type="submission" date="2016-10" db="EMBL/GenBank/DDBJ databases">
        <authorList>
            <person name="de Groot N.N."/>
        </authorList>
    </citation>
    <scope>NUCLEOTIDE SEQUENCE [LARGE SCALE GENOMIC DNA]</scope>
    <source>
        <strain evidence="7 8">DSM 26880</strain>
    </source>
</reference>
<sequence length="403" mass="42373">MTQPEGSAPSSLDFESDRGASRSIWIAGVLVLALAGWMGSGFIWPAEEPEPVRTNREEPEAIPVAVRQSTAETVTRMFQAEGQAQPDRDSILRAETSGEIVEVMAGKGDEVEDGAPIARVESQSSAASVERAEEELARAQREFDNAETLLDRGVATADRVAAARADLAAARADLTAARQALDDATITAPFAGRIERLDIDIGEFVQAGAEIGRIVDNRPLTVTIQVPQQSLDRVREGQTADVAFITGETREGTVTFVGTSASSETRTFLAEIEVPNEDGAIPAGISAEVRIPTDEVIAHFVSPATVSLDADGALGVKTVDADNVVRFLPIEIERAQLDGVWVSGLPETAQVITVGQGFVREGDRVEPRPEEGAAGLPGEGAAGATPDAAEQAAVASAPDEVTE</sequence>
<dbReference type="Pfam" id="PF25954">
    <property type="entry name" value="Beta-barrel_RND_2"/>
    <property type="match status" value="1"/>
</dbReference>
<dbReference type="InterPro" id="IPR058647">
    <property type="entry name" value="BSH_CzcB-like"/>
</dbReference>
<evidence type="ECO:0000256" key="2">
    <source>
        <dbReference type="SAM" id="Coils"/>
    </source>
</evidence>
<dbReference type="STRING" id="321339.SAMN05444340_10681"/>
<keyword evidence="4" id="KW-0472">Membrane</keyword>
<dbReference type="NCBIfam" id="TIGR01730">
    <property type="entry name" value="RND_mfp"/>
    <property type="match status" value="1"/>
</dbReference>
<evidence type="ECO:0000256" key="1">
    <source>
        <dbReference type="ARBA" id="ARBA00009477"/>
    </source>
</evidence>
<dbReference type="Proteomes" id="UP000199286">
    <property type="component" value="Unassembled WGS sequence"/>
</dbReference>
<feature type="transmembrane region" description="Helical" evidence="4">
    <location>
        <begin position="24"/>
        <end position="44"/>
    </location>
</feature>
<dbReference type="Pfam" id="PF25973">
    <property type="entry name" value="BSH_CzcB"/>
    <property type="match status" value="1"/>
</dbReference>
<protein>
    <submittedName>
        <fullName evidence="7">Membrane fusion protein, multidrug efflux system</fullName>
    </submittedName>
</protein>
<dbReference type="GO" id="GO:0015562">
    <property type="term" value="F:efflux transmembrane transporter activity"/>
    <property type="evidence" value="ECO:0007669"/>
    <property type="project" value="TreeGrafter"/>
</dbReference>
<dbReference type="PANTHER" id="PTHR30469:SF29">
    <property type="entry name" value="BLR2860 PROTEIN"/>
    <property type="match status" value="1"/>
</dbReference>
<dbReference type="Gene3D" id="2.40.30.170">
    <property type="match status" value="1"/>
</dbReference>
<dbReference type="InterPro" id="IPR006143">
    <property type="entry name" value="RND_pump_MFP"/>
</dbReference>
<feature type="domain" description="CzcB-like barrel-sandwich hybrid" evidence="6">
    <location>
        <begin position="94"/>
        <end position="216"/>
    </location>
</feature>
<dbReference type="AlphaFoldDB" id="A0A1H3J6B8"/>
<dbReference type="EMBL" id="FNPF01000006">
    <property type="protein sequence ID" value="SDY35476.1"/>
    <property type="molecule type" value="Genomic_DNA"/>
</dbReference>
<evidence type="ECO:0000313" key="7">
    <source>
        <dbReference type="EMBL" id="SDY35476.1"/>
    </source>
</evidence>
<dbReference type="Gene3D" id="1.10.287.470">
    <property type="entry name" value="Helix hairpin bin"/>
    <property type="match status" value="1"/>
</dbReference>
<keyword evidence="4" id="KW-1133">Transmembrane helix</keyword>
<evidence type="ECO:0000256" key="4">
    <source>
        <dbReference type="SAM" id="Phobius"/>
    </source>
</evidence>
<dbReference type="Gene3D" id="2.40.50.100">
    <property type="match status" value="1"/>
</dbReference>
<dbReference type="RefSeq" id="WP_089882680.1">
    <property type="nucleotide sequence ID" value="NZ_FNPF01000006.1"/>
</dbReference>
<accession>A0A1H3J6B8</accession>
<feature type="region of interest" description="Disordered" evidence="3">
    <location>
        <begin position="360"/>
        <end position="403"/>
    </location>
</feature>
<dbReference type="InterPro" id="IPR058792">
    <property type="entry name" value="Beta-barrel_RND_2"/>
</dbReference>
<evidence type="ECO:0000313" key="8">
    <source>
        <dbReference type="Proteomes" id="UP000199286"/>
    </source>
</evidence>
<gene>
    <name evidence="7" type="ORF">SAMN05444340_10681</name>
</gene>
<proteinExistence type="inferred from homology"/>
<evidence type="ECO:0000256" key="3">
    <source>
        <dbReference type="SAM" id="MobiDB-lite"/>
    </source>
</evidence>
<keyword evidence="2" id="KW-0175">Coiled coil</keyword>
<dbReference type="PANTHER" id="PTHR30469">
    <property type="entry name" value="MULTIDRUG RESISTANCE PROTEIN MDTA"/>
    <property type="match status" value="1"/>
</dbReference>
<dbReference type="GO" id="GO:1990281">
    <property type="term" value="C:efflux pump complex"/>
    <property type="evidence" value="ECO:0007669"/>
    <property type="project" value="TreeGrafter"/>
</dbReference>
<comment type="similarity">
    <text evidence="1">Belongs to the membrane fusion protein (MFP) (TC 8.A.1) family.</text>
</comment>
<dbReference type="SUPFAM" id="SSF111369">
    <property type="entry name" value="HlyD-like secretion proteins"/>
    <property type="match status" value="1"/>
</dbReference>
<keyword evidence="4" id="KW-0812">Transmembrane</keyword>
<feature type="domain" description="CusB-like beta-barrel" evidence="5">
    <location>
        <begin position="222"/>
        <end position="292"/>
    </location>
</feature>
<keyword evidence="8" id="KW-1185">Reference proteome</keyword>